<sequence length="96" mass="10949">MYVAHNRLPIQSEDQRKMLEERFAKAGEHMKRVPGFAGFQMLRASDNSHYIVSTTWESEQHFHAWIESPHFAAAHGGQSRAAGQTQVATYEVVYNS</sequence>
<dbReference type="PANTHER" id="PTHR34474:SF2">
    <property type="entry name" value="SIGNAL TRANSDUCTION PROTEIN TRAP"/>
    <property type="match status" value="1"/>
</dbReference>
<keyword evidence="2" id="KW-0503">Monooxygenase</keyword>
<dbReference type="Pfam" id="PF03992">
    <property type="entry name" value="ABM"/>
    <property type="match status" value="1"/>
</dbReference>
<evidence type="ECO:0000259" key="1">
    <source>
        <dbReference type="PROSITE" id="PS51725"/>
    </source>
</evidence>
<gene>
    <name evidence="2" type="ORF">NZD89_23935</name>
</gene>
<dbReference type="RefSeq" id="WP_268005190.1">
    <property type="nucleotide sequence ID" value="NZ_BSUT01000001.1"/>
</dbReference>
<proteinExistence type="predicted"/>
<dbReference type="SUPFAM" id="SSF54909">
    <property type="entry name" value="Dimeric alpha+beta barrel"/>
    <property type="match status" value="1"/>
</dbReference>
<reference evidence="2" key="1">
    <citation type="submission" date="2022-08" db="EMBL/GenBank/DDBJ databases">
        <title>Alicyclobacillus fastidiosus DSM 17978, complete genome.</title>
        <authorList>
            <person name="Wang Q."/>
            <person name="Cai R."/>
            <person name="Wang Z."/>
        </authorList>
    </citation>
    <scope>NUCLEOTIDE SEQUENCE</scope>
    <source>
        <strain evidence="2">DSM 17978</strain>
    </source>
</reference>
<evidence type="ECO:0000313" key="2">
    <source>
        <dbReference type="EMBL" id="WAH41276.1"/>
    </source>
</evidence>
<keyword evidence="3" id="KW-1185">Reference proteome</keyword>
<dbReference type="PANTHER" id="PTHR34474">
    <property type="entry name" value="SIGNAL TRANSDUCTION PROTEIN TRAP"/>
    <property type="match status" value="1"/>
</dbReference>
<dbReference type="GO" id="GO:0004497">
    <property type="term" value="F:monooxygenase activity"/>
    <property type="evidence" value="ECO:0007669"/>
    <property type="project" value="UniProtKB-KW"/>
</dbReference>
<accession>A0ABY6ZGQ8</accession>
<feature type="domain" description="ABM" evidence="1">
    <location>
        <begin position="2"/>
        <end position="92"/>
    </location>
</feature>
<evidence type="ECO:0000313" key="3">
    <source>
        <dbReference type="Proteomes" id="UP001164761"/>
    </source>
</evidence>
<dbReference type="InterPro" id="IPR011008">
    <property type="entry name" value="Dimeric_a/b-barrel"/>
</dbReference>
<dbReference type="Proteomes" id="UP001164761">
    <property type="component" value="Chromosome"/>
</dbReference>
<dbReference type="EMBL" id="CP104067">
    <property type="protein sequence ID" value="WAH41276.1"/>
    <property type="molecule type" value="Genomic_DNA"/>
</dbReference>
<keyword evidence="2" id="KW-0560">Oxidoreductase</keyword>
<dbReference type="PROSITE" id="PS51725">
    <property type="entry name" value="ABM"/>
    <property type="match status" value="1"/>
</dbReference>
<name>A0ABY6ZGQ8_9BACL</name>
<dbReference type="InterPro" id="IPR007138">
    <property type="entry name" value="ABM_dom"/>
</dbReference>
<organism evidence="2 3">
    <name type="scientific">Alicyclobacillus fastidiosus</name>
    <dbReference type="NCBI Taxonomy" id="392011"/>
    <lineage>
        <taxon>Bacteria</taxon>
        <taxon>Bacillati</taxon>
        <taxon>Bacillota</taxon>
        <taxon>Bacilli</taxon>
        <taxon>Bacillales</taxon>
        <taxon>Alicyclobacillaceae</taxon>
        <taxon>Alicyclobacillus</taxon>
    </lineage>
</organism>
<dbReference type="Gene3D" id="3.30.70.100">
    <property type="match status" value="1"/>
</dbReference>
<protein>
    <submittedName>
        <fullName evidence="2">Antibiotic biosynthesis monooxygenase</fullName>
    </submittedName>
</protein>
<dbReference type="InterPro" id="IPR050404">
    <property type="entry name" value="Heme-degrading_MO"/>
</dbReference>